<dbReference type="EC" id="6.3.3.2" evidence="4"/>
<dbReference type="Pfam" id="PF01812">
    <property type="entry name" value="5-FTHF_cyc-lig"/>
    <property type="match status" value="1"/>
</dbReference>
<dbReference type="Gene3D" id="3.40.50.10420">
    <property type="entry name" value="NagB/RpiA/CoA transferase-like"/>
    <property type="match status" value="1"/>
</dbReference>
<keyword evidence="3 4" id="KW-0067">ATP-binding</keyword>
<comment type="caution">
    <text evidence="5">The sequence shown here is derived from an EMBL/GenBank/DDBJ whole genome shotgun (WGS) entry which is preliminary data.</text>
</comment>
<name>A0ABT6QZJ8_9BACL</name>
<dbReference type="PANTHER" id="PTHR23407">
    <property type="entry name" value="ATPASE INHIBITOR/5-FORMYLTETRAHYDROFOLATE CYCLO-LIGASE"/>
    <property type="match status" value="1"/>
</dbReference>
<keyword evidence="5" id="KW-0436">Ligase</keyword>
<keyword evidence="4" id="KW-0479">Metal-binding</keyword>
<gene>
    <name evidence="5" type="ORF">QK289_03740</name>
</gene>
<dbReference type="InterPro" id="IPR002698">
    <property type="entry name" value="FTHF_cligase"/>
</dbReference>
<evidence type="ECO:0000256" key="2">
    <source>
        <dbReference type="ARBA" id="ARBA00022741"/>
    </source>
</evidence>
<keyword evidence="6" id="KW-1185">Reference proteome</keyword>
<comment type="similarity">
    <text evidence="1 4">Belongs to the 5-formyltetrahydrofolate cyclo-ligase family.</text>
</comment>
<dbReference type="NCBIfam" id="TIGR02727">
    <property type="entry name" value="MTHFS_bact"/>
    <property type="match status" value="1"/>
</dbReference>
<dbReference type="PANTHER" id="PTHR23407:SF1">
    <property type="entry name" value="5-FORMYLTETRAHYDROFOLATE CYCLO-LIGASE"/>
    <property type="match status" value="1"/>
</dbReference>
<dbReference type="EMBL" id="JASBQV010000003">
    <property type="protein sequence ID" value="MDI3234109.1"/>
    <property type="molecule type" value="Genomic_DNA"/>
</dbReference>
<evidence type="ECO:0000256" key="3">
    <source>
        <dbReference type="ARBA" id="ARBA00022840"/>
    </source>
</evidence>
<protein>
    <recommendedName>
        <fullName evidence="4">5-formyltetrahydrofolate cyclo-ligase</fullName>
        <ecNumber evidence="4">6.3.3.2</ecNumber>
    </recommendedName>
</protein>
<evidence type="ECO:0000256" key="4">
    <source>
        <dbReference type="RuleBase" id="RU361279"/>
    </source>
</evidence>
<dbReference type="InterPro" id="IPR024185">
    <property type="entry name" value="FTHF_cligase-like_sf"/>
</dbReference>
<dbReference type="GO" id="GO:0030272">
    <property type="term" value="F:5-formyltetrahydrofolate cyclo-ligase activity"/>
    <property type="evidence" value="ECO:0007669"/>
    <property type="project" value="UniProtKB-EC"/>
</dbReference>
<comment type="catalytic activity">
    <reaction evidence="4">
        <text>(6S)-5-formyl-5,6,7,8-tetrahydrofolate + ATP = (6R)-5,10-methenyltetrahydrofolate + ADP + phosphate</text>
        <dbReference type="Rhea" id="RHEA:10488"/>
        <dbReference type="ChEBI" id="CHEBI:30616"/>
        <dbReference type="ChEBI" id="CHEBI:43474"/>
        <dbReference type="ChEBI" id="CHEBI:57455"/>
        <dbReference type="ChEBI" id="CHEBI:57457"/>
        <dbReference type="ChEBI" id="CHEBI:456216"/>
        <dbReference type="EC" id="6.3.3.2"/>
    </reaction>
</comment>
<evidence type="ECO:0000256" key="1">
    <source>
        <dbReference type="ARBA" id="ARBA00010638"/>
    </source>
</evidence>
<evidence type="ECO:0000313" key="5">
    <source>
        <dbReference type="EMBL" id="MDI3234109.1"/>
    </source>
</evidence>
<keyword evidence="2 4" id="KW-0547">Nucleotide-binding</keyword>
<dbReference type="SUPFAM" id="SSF100950">
    <property type="entry name" value="NagB/RpiA/CoA transferase-like"/>
    <property type="match status" value="1"/>
</dbReference>
<accession>A0ABT6QZJ8</accession>
<organism evidence="5 6">
    <name type="scientific">Exiguobacterium antarcticum</name>
    <dbReference type="NCBI Taxonomy" id="132920"/>
    <lineage>
        <taxon>Bacteria</taxon>
        <taxon>Bacillati</taxon>
        <taxon>Bacillota</taxon>
        <taxon>Bacilli</taxon>
        <taxon>Bacillales</taxon>
        <taxon>Bacillales Family XII. Incertae Sedis</taxon>
        <taxon>Exiguobacterium</taxon>
    </lineage>
</organism>
<proteinExistence type="inferred from homology"/>
<dbReference type="InterPro" id="IPR037171">
    <property type="entry name" value="NagB/RpiA_transferase-like"/>
</dbReference>
<keyword evidence="4" id="KW-0460">Magnesium</keyword>
<dbReference type="PIRSF" id="PIRSF006806">
    <property type="entry name" value="FTHF_cligase"/>
    <property type="match status" value="1"/>
</dbReference>
<evidence type="ECO:0000313" key="6">
    <source>
        <dbReference type="Proteomes" id="UP001243286"/>
    </source>
</evidence>
<dbReference type="RefSeq" id="WP_014969848.1">
    <property type="nucleotide sequence ID" value="NZ_JANJYY010000092.1"/>
</dbReference>
<comment type="cofactor">
    <cofactor evidence="4">
        <name>Mg(2+)</name>
        <dbReference type="ChEBI" id="CHEBI:18420"/>
    </cofactor>
</comment>
<dbReference type="Proteomes" id="UP001243286">
    <property type="component" value="Unassembled WGS sequence"/>
</dbReference>
<reference evidence="5 6" key="1">
    <citation type="submission" date="2023-04" db="EMBL/GenBank/DDBJ databases">
        <title>Antarctic isolates genomes.</title>
        <authorList>
            <person name="Dimov S.G."/>
        </authorList>
    </citation>
    <scope>NUCLEOTIDE SEQUENCE [LARGE SCALE GENOMIC DNA]</scope>
    <source>
        <strain evidence="5 6">AL19</strain>
    </source>
</reference>
<sequence length="182" mass="21241">MDKQELRQFIAHQLDTLENRKQREQQIYDQLFGMPEWHAAQSVAITLSFRNECATEEIILKAWEHGKHVVIPKVVERQMRFFDYTRASRLVENKMGIREPDETAVERTLDTIDLCIVPGRVFMRNGFRIGWGGGFYDRALASYPGHTLSVAFEKQLVPIFDIEPFDQPVNQIVTESEVIRCR</sequence>